<dbReference type="AlphaFoldDB" id="A0A0E0QW65"/>
<dbReference type="GO" id="GO:0004674">
    <property type="term" value="F:protein serine/threonine kinase activity"/>
    <property type="evidence" value="ECO:0007669"/>
    <property type="project" value="TreeGrafter"/>
</dbReference>
<organism evidence="5 6">
    <name type="scientific">Oryza rufipogon</name>
    <name type="common">Brownbeard rice</name>
    <name type="synonym">Asian wild rice</name>
    <dbReference type="NCBI Taxonomy" id="4529"/>
    <lineage>
        <taxon>Eukaryota</taxon>
        <taxon>Viridiplantae</taxon>
        <taxon>Streptophyta</taxon>
        <taxon>Embryophyta</taxon>
        <taxon>Tracheophyta</taxon>
        <taxon>Spermatophyta</taxon>
        <taxon>Magnoliopsida</taxon>
        <taxon>Liliopsida</taxon>
        <taxon>Poales</taxon>
        <taxon>Poaceae</taxon>
        <taxon>BOP clade</taxon>
        <taxon>Oryzoideae</taxon>
        <taxon>Oryzeae</taxon>
        <taxon>Oryzinae</taxon>
        <taxon>Oryza</taxon>
    </lineage>
</organism>
<dbReference type="Gene3D" id="1.10.510.10">
    <property type="entry name" value="Transferase(Phosphotransferase) domain 1"/>
    <property type="match status" value="1"/>
</dbReference>
<dbReference type="GO" id="GO:0005886">
    <property type="term" value="C:plasma membrane"/>
    <property type="evidence" value="ECO:0007669"/>
    <property type="project" value="TreeGrafter"/>
</dbReference>
<evidence type="ECO:0000256" key="2">
    <source>
        <dbReference type="ARBA" id="ARBA00022840"/>
    </source>
</evidence>
<reference evidence="6" key="1">
    <citation type="submission" date="2013-06" db="EMBL/GenBank/DDBJ databases">
        <authorList>
            <person name="Zhao Q."/>
        </authorList>
    </citation>
    <scope>NUCLEOTIDE SEQUENCE</scope>
    <source>
        <strain evidence="6">cv. W1943</strain>
    </source>
</reference>
<dbReference type="PROSITE" id="PS50011">
    <property type="entry name" value="PROTEIN_KINASE_DOM"/>
    <property type="match status" value="1"/>
</dbReference>
<dbReference type="SUPFAM" id="SSF56112">
    <property type="entry name" value="Protein kinase-like (PK-like)"/>
    <property type="match status" value="1"/>
</dbReference>
<evidence type="ECO:0000259" key="4">
    <source>
        <dbReference type="PROSITE" id="PS50011"/>
    </source>
</evidence>
<dbReference type="Gramene" id="ORUFI10G02090.1">
    <property type="protein sequence ID" value="ORUFI10G02090.1"/>
    <property type="gene ID" value="ORUFI10G02090"/>
</dbReference>
<dbReference type="InterPro" id="IPR017441">
    <property type="entry name" value="Protein_kinase_ATP_BS"/>
</dbReference>
<proteinExistence type="predicted"/>
<dbReference type="Pfam" id="PF07714">
    <property type="entry name" value="PK_Tyr_Ser-Thr"/>
    <property type="match status" value="1"/>
</dbReference>
<dbReference type="InterPro" id="IPR011009">
    <property type="entry name" value="Kinase-like_dom_sf"/>
</dbReference>
<dbReference type="SMR" id="A0A0E0QW65"/>
<reference evidence="5" key="2">
    <citation type="submission" date="2015-06" db="UniProtKB">
        <authorList>
            <consortium name="EnsemblPlants"/>
        </authorList>
    </citation>
    <scope>IDENTIFICATION</scope>
</reference>
<dbReference type="InterPro" id="IPR001245">
    <property type="entry name" value="Ser-Thr/Tyr_kinase_cat_dom"/>
</dbReference>
<evidence type="ECO:0000313" key="6">
    <source>
        <dbReference type="Proteomes" id="UP000008022"/>
    </source>
</evidence>
<dbReference type="GO" id="GO:0005524">
    <property type="term" value="F:ATP binding"/>
    <property type="evidence" value="ECO:0007669"/>
    <property type="project" value="UniProtKB-UniRule"/>
</dbReference>
<feature type="binding site" evidence="3">
    <location>
        <position position="73"/>
    </location>
    <ligand>
        <name>ATP</name>
        <dbReference type="ChEBI" id="CHEBI:30616"/>
    </ligand>
</feature>
<protein>
    <recommendedName>
        <fullName evidence="4">Protein kinase domain-containing protein</fullName>
    </recommendedName>
</protein>
<accession>A0A0E0QW65</accession>
<dbReference type="EnsemblPlants" id="ORUFI10G02090.1">
    <property type="protein sequence ID" value="ORUFI10G02090.1"/>
    <property type="gene ID" value="ORUFI10G02090"/>
</dbReference>
<evidence type="ECO:0000256" key="3">
    <source>
        <dbReference type="PROSITE-ProRule" id="PRU10141"/>
    </source>
</evidence>
<dbReference type="GO" id="GO:0007166">
    <property type="term" value="P:cell surface receptor signaling pathway"/>
    <property type="evidence" value="ECO:0007669"/>
    <property type="project" value="InterPro"/>
</dbReference>
<dbReference type="PANTHER" id="PTHR27005:SF321">
    <property type="entry name" value="OS11G0553500 PROTEIN"/>
    <property type="match status" value="1"/>
</dbReference>
<evidence type="ECO:0000256" key="1">
    <source>
        <dbReference type="ARBA" id="ARBA00022741"/>
    </source>
</evidence>
<dbReference type="HOGENOM" id="CLU_1838724_0_0_1"/>
<dbReference type="FunFam" id="1.10.510.10:FF:001724">
    <property type="entry name" value="Putative WAK family receptor-like protein kinase"/>
    <property type="match status" value="1"/>
</dbReference>
<evidence type="ECO:0000313" key="5">
    <source>
        <dbReference type="EnsemblPlants" id="ORUFI10G02090.1"/>
    </source>
</evidence>
<dbReference type="InterPro" id="IPR045274">
    <property type="entry name" value="WAK-like"/>
</dbReference>
<keyword evidence="1 3" id="KW-0547">Nucleotide-binding</keyword>
<dbReference type="STRING" id="4529.A0A0E0QW65"/>
<name>A0A0E0QW65_ORYRU</name>
<dbReference type="PANTHER" id="PTHR27005">
    <property type="entry name" value="WALL-ASSOCIATED RECEPTOR KINASE-LIKE 21"/>
    <property type="match status" value="1"/>
</dbReference>
<keyword evidence="2 3" id="KW-0067">ATP-binding</keyword>
<feature type="domain" description="Protein kinase" evidence="4">
    <location>
        <begin position="45"/>
        <end position="160"/>
    </location>
</feature>
<dbReference type="Proteomes" id="UP000008022">
    <property type="component" value="Unassembled WGS sequence"/>
</dbReference>
<dbReference type="FunFam" id="3.30.200.20:FF:000337">
    <property type="entry name" value="Wall-associated receptor kinase 3"/>
    <property type="match status" value="1"/>
</dbReference>
<sequence>MEDKLGLPENKLRDFIQGADKAKWIAKNNHNIKYFTEDEIKRTTSNYSTSLGNGSFGKVYNGIIDDNTAVAVKRYSRIDSEEEFAKEVIVHSQVNHKNVVRLIGCCTEKNAPIMVFEYVSNGTLCENPHGSNVPVYLDKRLSIAIQCAEALEIVLHILPT</sequence>
<dbReference type="OMA" id="CATAWTF"/>
<keyword evidence="6" id="KW-1185">Reference proteome</keyword>
<dbReference type="InterPro" id="IPR000719">
    <property type="entry name" value="Prot_kinase_dom"/>
</dbReference>
<dbReference type="PROSITE" id="PS00107">
    <property type="entry name" value="PROTEIN_KINASE_ATP"/>
    <property type="match status" value="1"/>
</dbReference>